<dbReference type="RefSeq" id="WP_101531804.1">
    <property type="nucleotide sequence ID" value="NZ_JBFHIU010000011.1"/>
</dbReference>
<gene>
    <name evidence="2" type="ORF">C0081_00260</name>
</gene>
<dbReference type="Gene3D" id="2.40.10.220">
    <property type="entry name" value="predicted glycosyltransferase like domains"/>
    <property type="match status" value="1"/>
</dbReference>
<comment type="caution">
    <text evidence="2">The sequence shown here is derived from an EMBL/GenBank/DDBJ whole genome shotgun (WGS) entry which is preliminary data.</text>
</comment>
<organism evidence="2 3">
    <name type="scientific">Cohaesibacter celericrescens</name>
    <dbReference type="NCBI Taxonomy" id="2067669"/>
    <lineage>
        <taxon>Bacteria</taxon>
        <taxon>Pseudomonadati</taxon>
        <taxon>Pseudomonadota</taxon>
        <taxon>Alphaproteobacteria</taxon>
        <taxon>Hyphomicrobiales</taxon>
        <taxon>Cohaesibacteraceae</taxon>
    </lineage>
</organism>
<proteinExistence type="predicted"/>
<name>A0A2N5XW55_9HYPH</name>
<dbReference type="EMBL" id="PKUQ01000001">
    <property type="protein sequence ID" value="PLW78719.1"/>
    <property type="molecule type" value="Genomic_DNA"/>
</dbReference>
<dbReference type="SUPFAM" id="SSF141371">
    <property type="entry name" value="PilZ domain-like"/>
    <property type="match status" value="2"/>
</dbReference>
<feature type="domain" description="PilZ" evidence="1">
    <location>
        <begin position="118"/>
        <end position="195"/>
    </location>
</feature>
<dbReference type="GO" id="GO:0035438">
    <property type="term" value="F:cyclic-di-GMP binding"/>
    <property type="evidence" value="ECO:0007669"/>
    <property type="project" value="InterPro"/>
</dbReference>
<sequence length="202" mass="22716">MSALLQKSVFPRITERRRHQRVKVNLLGRFMLENKTEYPCQVINMSPGGVAMIAPIRGEIGERIIAYIDHIGRIEGKIARKIEGGFAISVDATARKRDKLASQLTWLANRHILSLPEDRRHERRQPKNPITKLIMEDGSEHICRVMDLSLSGAAIKTKARPAVGKSINIGKIRARIVRHLDDGLAVEFASLQDSQALDENLK</sequence>
<evidence type="ECO:0000313" key="3">
    <source>
        <dbReference type="Proteomes" id="UP000234881"/>
    </source>
</evidence>
<dbReference type="AlphaFoldDB" id="A0A2N5XW55"/>
<evidence type="ECO:0000259" key="1">
    <source>
        <dbReference type="Pfam" id="PF07238"/>
    </source>
</evidence>
<dbReference type="Pfam" id="PF07238">
    <property type="entry name" value="PilZ"/>
    <property type="match status" value="2"/>
</dbReference>
<feature type="domain" description="PilZ" evidence="1">
    <location>
        <begin position="15"/>
        <end position="102"/>
    </location>
</feature>
<evidence type="ECO:0000313" key="2">
    <source>
        <dbReference type="EMBL" id="PLW78719.1"/>
    </source>
</evidence>
<dbReference type="InterPro" id="IPR009875">
    <property type="entry name" value="PilZ_domain"/>
</dbReference>
<reference evidence="2 3" key="1">
    <citation type="submission" date="2018-01" db="EMBL/GenBank/DDBJ databases">
        <title>The draft genome sequence of Cohaesibacter sp. H1304.</title>
        <authorList>
            <person name="Wang N.-N."/>
            <person name="Du Z.-J."/>
        </authorList>
    </citation>
    <scope>NUCLEOTIDE SEQUENCE [LARGE SCALE GENOMIC DNA]</scope>
    <source>
        <strain evidence="2 3">H1304</strain>
    </source>
</reference>
<accession>A0A2N5XW55</accession>
<protein>
    <submittedName>
        <fullName evidence="2">Pilus assembly protein PilZ</fullName>
    </submittedName>
</protein>
<dbReference type="Proteomes" id="UP000234881">
    <property type="component" value="Unassembled WGS sequence"/>
</dbReference>
<dbReference type="OrthoDB" id="9798164at2"/>
<keyword evidence="3" id="KW-1185">Reference proteome</keyword>